<proteinExistence type="predicted"/>
<accession>A0ABD2L9F8</accession>
<evidence type="ECO:0000313" key="2">
    <source>
        <dbReference type="Proteomes" id="UP001620626"/>
    </source>
</evidence>
<dbReference type="InterPro" id="IPR008999">
    <property type="entry name" value="Actin-crosslinking"/>
</dbReference>
<sequence>MKIYEKKIDHKVSAKHWQMAFIQSDQISKGFFPCNEKAFFCIRQLLSATDLKSEGLVAESASVTKKNFFSLSANSDKTISFSVKFGDDWFWMIVDEKIGGKLRTSDLDDGTNTKFKLIPQTSGNFVIKASNGKFVSCRNENHWLVADMESPKSLYEEFVLDMVTKITDTVTARVPLKIQ</sequence>
<comment type="caution">
    <text evidence="1">The sequence shown here is derived from an EMBL/GenBank/DDBJ whole genome shotgun (WGS) entry which is preliminary data.</text>
</comment>
<name>A0ABD2L9F8_9BILA</name>
<keyword evidence="2" id="KW-1185">Reference proteome</keyword>
<dbReference type="CDD" id="cd00257">
    <property type="entry name" value="beta-trefoil_FSCN-like"/>
    <property type="match status" value="1"/>
</dbReference>
<reference evidence="1 2" key="1">
    <citation type="submission" date="2024-10" db="EMBL/GenBank/DDBJ databases">
        <authorList>
            <person name="Kim D."/>
        </authorList>
    </citation>
    <scope>NUCLEOTIDE SEQUENCE [LARGE SCALE GENOMIC DNA]</scope>
    <source>
        <strain evidence="1">BH-2024</strain>
    </source>
</reference>
<gene>
    <name evidence="1" type="ORF">niasHT_011103</name>
</gene>
<dbReference type="EMBL" id="JBICBT010000492">
    <property type="protein sequence ID" value="KAL3111816.1"/>
    <property type="molecule type" value="Genomic_DNA"/>
</dbReference>
<evidence type="ECO:0000313" key="1">
    <source>
        <dbReference type="EMBL" id="KAL3111816.1"/>
    </source>
</evidence>
<protein>
    <submittedName>
        <fullName evidence="1">Uncharacterized protein</fullName>
    </submittedName>
</protein>
<dbReference type="SUPFAM" id="SSF50405">
    <property type="entry name" value="Actin-crosslinking proteins"/>
    <property type="match status" value="1"/>
</dbReference>
<dbReference type="AlphaFoldDB" id="A0ABD2L9F8"/>
<dbReference type="Gene3D" id="2.80.10.50">
    <property type="match status" value="1"/>
</dbReference>
<dbReference type="Proteomes" id="UP001620626">
    <property type="component" value="Unassembled WGS sequence"/>
</dbReference>
<organism evidence="1 2">
    <name type="scientific">Heterodera trifolii</name>
    <dbReference type="NCBI Taxonomy" id="157864"/>
    <lineage>
        <taxon>Eukaryota</taxon>
        <taxon>Metazoa</taxon>
        <taxon>Ecdysozoa</taxon>
        <taxon>Nematoda</taxon>
        <taxon>Chromadorea</taxon>
        <taxon>Rhabditida</taxon>
        <taxon>Tylenchina</taxon>
        <taxon>Tylenchomorpha</taxon>
        <taxon>Tylenchoidea</taxon>
        <taxon>Heteroderidae</taxon>
        <taxon>Heteroderinae</taxon>
        <taxon>Heterodera</taxon>
    </lineage>
</organism>